<dbReference type="Proteomes" id="UP000177506">
    <property type="component" value="Unassembled WGS sequence"/>
</dbReference>
<evidence type="ECO:0008006" key="3">
    <source>
        <dbReference type="Google" id="ProtNLM"/>
    </source>
</evidence>
<dbReference type="EMBL" id="MDZA01000210">
    <property type="protein sequence ID" value="OGX90037.1"/>
    <property type="molecule type" value="Genomic_DNA"/>
</dbReference>
<proteinExistence type="predicted"/>
<evidence type="ECO:0000313" key="2">
    <source>
        <dbReference type="Proteomes" id="UP000177506"/>
    </source>
</evidence>
<dbReference type="AlphaFoldDB" id="A0A1G1TGM1"/>
<dbReference type="Pfam" id="PF09391">
    <property type="entry name" value="DUF2000"/>
    <property type="match status" value="1"/>
</dbReference>
<evidence type="ECO:0000313" key="1">
    <source>
        <dbReference type="EMBL" id="OGX90037.1"/>
    </source>
</evidence>
<sequence>MYDHKIAILLSGDLLEWQKLNVTAFLSSAIAIQFPETHGQAFVTASGSTFLPFLKHPVLVYRADTSADVRKAFERARERGVRLGIYPRPLFATKNEAENLAIIAGLPDAELDLVGIVMYGENKQVDKALKGLKFHP</sequence>
<comment type="caution">
    <text evidence="1">The sequence shown here is derived from an EMBL/GenBank/DDBJ whole genome shotgun (WGS) entry which is preliminary data.</text>
</comment>
<keyword evidence="2" id="KW-1185">Reference proteome</keyword>
<accession>A0A1G1TGM1</accession>
<name>A0A1G1TGM1_9BACT</name>
<reference evidence="1 2" key="1">
    <citation type="submission" date="2016-08" db="EMBL/GenBank/DDBJ databases">
        <title>Hymenobacter coccineus sp. nov., Hymenobacter lapidarius sp. nov. and Hymenobacter glacialis sp. nov., isolated from Antarctic soil.</title>
        <authorList>
            <person name="Sedlacek I."/>
            <person name="Kralova S."/>
            <person name="Kyrova K."/>
            <person name="Maslanova I."/>
            <person name="Stankova E."/>
            <person name="Vrbovska V."/>
            <person name="Nemec M."/>
            <person name="Bartak M."/>
            <person name="Svec P."/>
            <person name="Busse H.-J."/>
            <person name="Pantucek R."/>
        </authorList>
    </citation>
    <scope>NUCLEOTIDE SEQUENCE [LARGE SCALE GENOMIC DNA]</scope>
    <source>
        <strain evidence="1 2">CCM 8649</strain>
    </source>
</reference>
<protein>
    <recommendedName>
        <fullName evidence="3">DUF2000 domain-containing protein</fullName>
    </recommendedName>
</protein>
<dbReference type="InterPro" id="IPR018988">
    <property type="entry name" value="DUF2000"/>
</dbReference>
<dbReference type="SUPFAM" id="SSF102462">
    <property type="entry name" value="Peptidyl-tRNA hydrolase II"/>
    <property type="match status" value="1"/>
</dbReference>
<dbReference type="InterPro" id="IPR023476">
    <property type="entry name" value="Pep_tRNA_hydro_II_dom_sf"/>
</dbReference>
<dbReference type="OrthoDB" id="1684239at2"/>
<organism evidence="1 2">
    <name type="scientific">Hymenobacter coccineus</name>
    <dbReference type="NCBI Taxonomy" id="1908235"/>
    <lineage>
        <taxon>Bacteria</taxon>
        <taxon>Pseudomonadati</taxon>
        <taxon>Bacteroidota</taxon>
        <taxon>Cytophagia</taxon>
        <taxon>Cytophagales</taxon>
        <taxon>Hymenobacteraceae</taxon>
        <taxon>Hymenobacter</taxon>
    </lineage>
</organism>
<dbReference type="RefSeq" id="WP_070744013.1">
    <property type="nucleotide sequence ID" value="NZ_MDZA01000210.1"/>
</dbReference>
<gene>
    <name evidence="1" type="ORF">BEN49_07850</name>
</gene>
<dbReference type="Gene3D" id="3.40.1490.10">
    <property type="entry name" value="Bit1"/>
    <property type="match status" value="1"/>
</dbReference>